<keyword evidence="4" id="KW-1185">Reference proteome</keyword>
<organism evidence="3 4">
    <name type="scientific">Crepidotus variabilis</name>
    <dbReference type="NCBI Taxonomy" id="179855"/>
    <lineage>
        <taxon>Eukaryota</taxon>
        <taxon>Fungi</taxon>
        <taxon>Dikarya</taxon>
        <taxon>Basidiomycota</taxon>
        <taxon>Agaricomycotina</taxon>
        <taxon>Agaricomycetes</taxon>
        <taxon>Agaricomycetidae</taxon>
        <taxon>Agaricales</taxon>
        <taxon>Agaricineae</taxon>
        <taxon>Crepidotaceae</taxon>
        <taxon>Crepidotus</taxon>
    </lineage>
</organism>
<evidence type="ECO:0000313" key="4">
    <source>
        <dbReference type="Proteomes" id="UP000807306"/>
    </source>
</evidence>
<name>A0A9P6E5T1_9AGAR</name>
<dbReference type="SUPFAM" id="SSF53474">
    <property type="entry name" value="alpha/beta-Hydrolases"/>
    <property type="match status" value="1"/>
</dbReference>
<proteinExistence type="predicted"/>
<feature type="compositionally biased region" description="Polar residues" evidence="1">
    <location>
        <begin position="13"/>
        <end position="42"/>
    </location>
</feature>
<dbReference type="PANTHER" id="PTHR33840">
    <property type="match status" value="1"/>
</dbReference>
<reference evidence="3" key="1">
    <citation type="submission" date="2020-11" db="EMBL/GenBank/DDBJ databases">
        <authorList>
            <consortium name="DOE Joint Genome Institute"/>
            <person name="Ahrendt S."/>
            <person name="Riley R."/>
            <person name="Andreopoulos W."/>
            <person name="Labutti K."/>
            <person name="Pangilinan J."/>
            <person name="Ruiz-Duenas F.J."/>
            <person name="Barrasa J.M."/>
            <person name="Sanchez-Garcia M."/>
            <person name="Camarero S."/>
            <person name="Miyauchi S."/>
            <person name="Serrano A."/>
            <person name="Linde D."/>
            <person name="Babiker R."/>
            <person name="Drula E."/>
            <person name="Ayuso-Fernandez I."/>
            <person name="Pacheco R."/>
            <person name="Padilla G."/>
            <person name="Ferreira P."/>
            <person name="Barriuso J."/>
            <person name="Kellner H."/>
            <person name="Castanera R."/>
            <person name="Alfaro M."/>
            <person name="Ramirez L."/>
            <person name="Pisabarro A.G."/>
            <person name="Kuo A."/>
            <person name="Tritt A."/>
            <person name="Lipzen A."/>
            <person name="He G."/>
            <person name="Yan M."/>
            <person name="Ng V."/>
            <person name="Cullen D."/>
            <person name="Martin F."/>
            <person name="Rosso M.-N."/>
            <person name="Henrissat B."/>
            <person name="Hibbett D."/>
            <person name="Martinez A.T."/>
            <person name="Grigoriev I.V."/>
        </authorList>
    </citation>
    <scope>NUCLEOTIDE SEQUENCE</scope>
    <source>
        <strain evidence="3">CBS 506.95</strain>
    </source>
</reference>
<dbReference type="PANTHER" id="PTHR33840:SF1">
    <property type="entry name" value="TLE1 PHOSPHOLIPASE DOMAIN-CONTAINING PROTEIN"/>
    <property type="match status" value="1"/>
</dbReference>
<dbReference type="InterPro" id="IPR018712">
    <property type="entry name" value="Tle1-like_cat"/>
</dbReference>
<feature type="region of interest" description="Disordered" evidence="1">
    <location>
        <begin position="1"/>
        <end position="43"/>
    </location>
</feature>
<sequence length="483" mass="54159">MSQQGFQPVDFQPANQNQDPFQPQPSTDPHFTEAYKQQQQLGETRRKNGTYKRLIVLCDGTGQQSDGTRDLPVSNVTRFARSIANRQVVGEGKEINQVAFYQNGVGSGSLTSLSEMYAGTTGWGLNENVCEAYLWLKSNYIDGDEIFLFGFSRGAYTARAIAGLIAHIGILDKAANFQQVYEKYQKRGRNFVGESKMQGGFRSTQTIKVVGVWDTVGSLGAPSDIPAGRSYAFHDTTISPYVENAFHALALDEHRGSFYPTIWTLPAAEEERKTNLKQCWFPGVHSDVGGSYADAQSHDFSDIALAWMVDQCRPFLAFDEPWGFFNPVVDGKTRSLWATHPIHNSMTGVFKAGKVRYRAPGEYEHLDPFTGKPVAVGPTNESVHPSVRMRILKAHDFKIDWQLVAMNGFRLVRNGKDDGWEWVKTVGGAKGKEVRLAEYKIEEGSWDSRLMAEEDKVLLGDVELSKKIQEIKGQGSWFRDRIW</sequence>
<dbReference type="OrthoDB" id="3057168at2759"/>
<evidence type="ECO:0000256" key="1">
    <source>
        <dbReference type="SAM" id="MobiDB-lite"/>
    </source>
</evidence>
<dbReference type="EMBL" id="MU157927">
    <property type="protein sequence ID" value="KAF9523020.1"/>
    <property type="molecule type" value="Genomic_DNA"/>
</dbReference>
<evidence type="ECO:0000313" key="3">
    <source>
        <dbReference type="EMBL" id="KAF9523020.1"/>
    </source>
</evidence>
<comment type="caution">
    <text evidence="3">The sequence shown here is derived from an EMBL/GenBank/DDBJ whole genome shotgun (WGS) entry which is preliminary data.</text>
</comment>
<protein>
    <recommendedName>
        <fullName evidence="2">T6SS Phospholipase effector Tle1-like catalytic domain-containing protein</fullName>
    </recommendedName>
</protein>
<accession>A0A9P6E5T1</accession>
<dbReference type="InterPro" id="IPR029058">
    <property type="entry name" value="AB_hydrolase_fold"/>
</dbReference>
<dbReference type="Proteomes" id="UP000807306">
    <property type="component" value="Unassembled WGS sequence"/>
</dbReference>
<evidence type="ECO:0000259" key="2">
    <source>
        <dbReference type="Pfam" id="PF09994"/>
    </source>
</evidence>
<feature type="domain" description="T6SS Phospholipase effector Tle1-like catalytic" evidence="2">
    <location>
        <begin position="52"/>
        <end position="311"/>
    </location>
</feature>
<gene>
    <name evidence="3" type="ORF">CPB83DRAFT_899147</name>
</gene>
<dbReference type="AlphaFoldDB" id="A0A9P6E5T1"/>
<dbReference type="Pfam" id="PF09994">
    <property type="entry name" value="T6SS_Tle1-like_cat"/>
    <property type="match status" value="1"/>
</dbReference>